<name>A0ABU8XX46_9PROT</name>
<dbReference type="Gene3D" id="1.10.3720.10">
    <property type="entry name" value="MetI-like"/>
    <property type="match status" value="1"/>
</dbReference>
<evidence type="ECO:0000256" key="4">
    <source>
        <dbReference type="ARBA" id="ARBA00022692"/>
    </source>
</evidence>
<evidence type="ECO:0000313" key="10">
    <source>
        <dbReference type="Proteomes" id="UP001375743"/>
    </source>
</evidence>
<evidence type="ECO:0000256" key="3">
    <source>
        <dbReference type="ARBA" id="ARBA00022475"/>
    </source>
</evidence>
<dbReference type="InterPro" id="IPR000515">
    <property type="entry name" value="MetI-like"/>
</dbReference>
<protein>
    <submittedName>
        <fullName evidence="9">Carbohydrate ABC transporter permease</fullName>
    </submittedName>
</protein>
<keyword evidence="3" id="KW-1003">Cell membrane</keyword>
<reference evidence="9 10" key="1">
    <citation type="submission" date="2024-01" db="EMBL/GenBank/DDBJ databases">
        <title>Multi-omics insights into the function and evolution of sodium benzoate biodegradation pathways in Benzoatithermus flavus gen. nov., sp. nov. from hot spring.</title>
        <authorList>
            <person name="Hu C.-J."/>
            <person name="Li W.-J."/>
        </authorList>
    </citation>
    <scope>NUCLEOTIDE SEQUENCE [LARGE SCALE GENOMIC DNA]</scope>
    <source>
        <strain evidence="9 10">SYSU G07066</strain>
    </source>
</reference>
<dbReference type="EMBL" id="JBBLZC010000034">
    <property type="protein sequence ID" value="MEK0085780.1"/>
    <property type="molecule type" value="Genomic_DNA"/>
</dbReference>
<dbReference type="PANTHER" id="PTHR32243">
    <property type="entry name" value="MALTOSE TRANSPORT SYSTEM PERMEASE-RELATED"/>
    <property type="match status" value="1"/>
</dbReference>
<feature type="transmembrane region" description="Helical" evidence="7">
    <location>
        <begin position="221"/>
        <end position="243"/>
    </location>
</feature>
<comment type="subcellular location">
    <subcellularLocation>
        <location evidence="1 7">Cell membrane</location>
        <topology evidence="1 7">Multi-pass membrane protein</topology>
    </subcellularLocation>
</comment>
<accession>A0ABU8XX46</accession>
<evidence type="ECO:0000256" key="5">
    <source>
        <dbReference type="ARBA" id="ARBA00022989"/>
    </source>
</evidence>
<dbReference type="InterPro" id="IPR050901">
    <property type="entry name" value="BP-dep_ABC_trans_perm"/>
</dbReference>
<keyword evidence="2 7" id="KW-0813">Transport</keyword>
<dbReference type="CDD" id="cd06261">
    <property type="entry name" value="TM_PBP2"/>
    <property type="match status" value="1"/>
</dbReference>
<organism evidence="9 10">
    <name type="scientific">Benzoatithermus flavus</name>
    <dbReference type="NCBI Taxonomy" id="3108223"/>
    <lineage>
        <taxon>Bacteria</taxon>
        <taxon>Pseudomonadati</taxon>
        <taxon>Pseudomonadota</taxon>
        <taxon>Alphaproteobacteria</taxon>
        <taxon>Geminicoccales</taxon>
        <taxon>Geminicoccaceae</taxon>
        <taxon>Benzoatithermus</taxon>
    </lineage>
</organism>
<evidence type="ECO:0000256" key="7">
    <source>
        <dbReference type="RuleBase" id="RU363032"/>
    </source>
</evidence>
<keyword evidence="6 7" id="KW-0472">Membrane</keyword>
<dbReference type="PROSITE" id="PS50928">
    <property type="entry name" value="ABC_TM1"/>
    <property type="match status" value="1"/>
</dbReference>
<dbReference type="InterPro" id="IPR035906">
    <property type="entry name" value="MetI-like_sf"/>
</dbReference>
<evidence type="ECO:0000313" key="9">
    <source>
        <dbReference type="EMBL" id="MEK0085780.1"/>
    </source>
</evidence>
<gene>
    <name evidence="9" type="ORF">U1T56_21715</name>
</gene>
<evidence type="ECO:0000256" key="2">
    <source>
        <dbReference type="ARBA" id="ARBA00022448"/>
    </source>
</evidence>
<proteinExistence type="inferred from homology"/>
<dbReference type="Proteomes" id="UP001375743">
    <property type="component" value="Unassembled WGS sequence"/>
</dbReference>
<evidence type="ECO:0000256" key="1">
    <source>
        <dbReference type="ARBA" id="ARBA00004651"/>
    </source>
</evidence>
<keyword evidence="10" id="KW-1185">Reference proteome</keyword>
<feature type="transmembrane region" description="Helical" evidence="7">
    <location>
        <begin position="193"/>
        <end position="214"/>
    </location>
</feature>
<feature type="transmembrane region" description="Helical" evidence="7">
    <location>
        <begin position="150"/>
        <end position="173"/>
    </location>
</feature>
<dbReference type="SUPFAM" id="SSF161098">
    <property type="entry name" value="MetI-like"/>
    <property type="match status" value="1"/>
</dbReference>
<sequence length="286" mass="31400">MPRPRRPLTASFADSIAFLAAVTVALVFVFPIYWAFSQSLRNPIDTFTVAGFGIPWVNFQPTLDNWIDQIGTPETFRALANSTIVSVSASLLALLLGTPAAYAIARFRFERWPNRDIAIWFLSQRVLPPVATVIPFYLVMRTLGLLDTRLALVLIDATFVLPFVVVILRQAFLDLPVELEEAALVDGASHWGAFWRIALPLAAPTMAATGLIIFAFSWNEFLFAVALASQNALTVPVHIAGAIDTRGVQFWFMGVRAMTAMIPPVVIALLAQRYIVRGLTLGAVKG</sequence>
<dbReference type="RefSeq" id="WP_418161630.1">
    <property type="nucleotide sequence ID" value="NZ_JBBLZC010000034.1"/>
</dbReference>
<keyword evidence="5 7" id="KW-1133">Transmembrane helix</keyword>
<dbReference type="Pfam" id="PF00528">
    <property type="entry name" value="BPD_transp_1"/>
    <property type="match status" value="1"/>
</dbReference>
<feature type="domain" description="ABC transmembrane type-1" evidence="8">
    <location>
        <begin position="79"/>
        <end position="271"/>
    </location>
</feature>
<comment type="similarity">
    <text evidence="7">Belongs to the binding-protein-dependent transport system permease family.</text>
</comment>
<dbReference type="PANTHER" id="PTHR32243:SF18">
    <property type="entry name" value="INNER MEMBRANE ABC TRANSPORTER PERMEASE PROTEIN YCJP"/>
    <property type="match status" value="1"/>
</dbReference>
<feature type="transmembrane region" description="Helical" evidence="7">
    <location>
        <begin position="117"/>
        <end position="138"/>
    </location>
</feature>
<evidence type="ECO:0000259" key="8">
    <source>
        <dbReference type="PROSITE" id="PS50928"/>
    </source>
</evidence>
<feature type="transmembrane region" description="Helical" evidence="7">
    <location>
        <begin position="84"/>
        <end position="105"/>
    </location>
</feature>
<keyword evidence="4 7" id="KW-0812">Transmembrane</keyword>
<comment type="caution">
    <text evidence="9">The sequence shown here is derived from an EMBL/GenBank/DDBJ whole genome shotgun (WGS) entry which is preliminary data.</text>
</comment>
<feature type="transmembrane region" description="Helical" evidence="7">
    <location>
        <begin position="249"/>
        <end position="271"/>
    </location>
</feature>
<feature type="transmembrane region" description="Helical" evidence="7">
    <location>
        <begin position="16"/>
        <end position="36"/>
    </location>
</feature>
<evidence type="ECO:0000256" key="6">
    <source>
        <dbReference type="ARBA" id="ARBA00023136"/>
    </source>
</evidence>